<dbReference type="EMBL" id="CP014229">
    <property type="protein sequence ID" value="AMD90750.1"/>
    <property type="molecule type" value="Genomic_DNA"/>
</dbReference>
<evidence type="ECO:0000256" key="1">
    <source>
        <dbReference type="ARBA" id="ARBA00000085"/>
    </source>
</evidence>
<dbReference type="PROSITE" id="PS50109">
    <property type="entry name" value="HIS_KIN"/>
    <property type="match status" value="1"/>
</dbReference>
<evidence type="ECO:0000256" key="2">
    <source>
        <dbReference type="ARBA" id="ARBA00012438"/>
    </source>
</evidence>
<evidence type="ECO:0000259" key="9">
    <source>
        <dbReference type="PROSITE" id="PS50110"/>
    </source>
</evidence>
<accession>A0A0X8JL26</accession>
<evidence type="ECO:0000256" key="4">
    <source>
        <dbReference type="ARBA" id="ARBA00022679"/>
    </source>
</evidence>
<dbReference type="GO" id="GO:0009927">
    <property type="term" value="F:histidine phosphotransfer kinase activity"/>
    <property type="evidence" value="ECO:0007669"/>
    <property type="project" value="TreeGrafter"/>
</dbReference>
<keyword evidence="7" id="KW-0472">Membrane</keyword>
<sequence length="850" mass="94903">MFLKKYPLHRVALCNACIGLLLFVIVLALLNAINQAIWRSTESTIRSLTQASGEAIANAIRRDVQSLESFKESLLGADVVTPVAAIGLMQRYVATSPFSQVAVVNEQGRGYFADGGPVDVNNDEDWHNFVKDTSVSRTYLNAQGQRQVTMRRPLIVNGRYRGAVYGSLSLKTYAQPSAMDFFDGQGLSFMVSAWTGEYLIASPDAPKQGNKTDFYAVLAASPENKPERIAALRQAMNEGKSGSVVMNVQGRQTYLYYTPIFPTNNWDMVSMVPVDAMHQAANYVNALVAVVCLLILAGLLVMFSLTRRHRAMALEIKARHYRDFLFHTLSGSTDSVFLIYNASRRSMEYVFENLERVFGISMRACLENPAALFKHCVFKSGSRLREDFETASIRTARSEDCRIINPATGEKRWVKFSLTPKEDADGRAYYVISLSDITEEKAVRRLLRDSLAAAEQASRAKSSFLSAMSHDIRTPMNAVIGMAAIAERHAGDPARVRNCLDKISVASRLLLGIINEVLDMSKIESGKLLLSNAPFNLNDLIRDTLDLIRPMLDSKQHEFELRMDVVHPELTGDTQRIQQILLNLLTNAVKYTPDKGRISLFISEKPALNPSMSRIIIVVEDNGFGMSPEFRKRIFDSFARSDDERVHRIQGTGLGMPIVRNLVRMMHGSIVIESELNQGSRFTVDLALCRSRDESAWADEAPAEKPEPPERLEADQTLLVMPDDFNGRRILLVEDNALNMEIALELIGSMGVTIDCAETGQQAVERFKASPEGYYDLIFMDIQMPVMNGHDATRAIRALEREDARQVPIVAMSANVFAEDIQAAERAGMDGHLPKPIDLALLRDTLRRWL</sequence>
<feature type="domain" description="Histidine kinase" evidence="8">
    <location>
        <begin position="467"/>
        <end position="690"/>
    </location>
</feature>
<dbReference type="PRINTS" id="PR00344">
    <property type="entry name" value="BCTRLSENSOR"/>
</dbReference>
<comment type="catalytic activity">
    <reaction evidence="1">
        <text>ATP + protein L-histidine = ADP + protein N-phospho-L-histidine.</text>
        <dbReference type="EC" id="2.7.13.3"/>
    </reaction>
</comment>
<dbReference type="STRING" id="44742.AXF13_11805"/>
<dbReference type="InterPro" id="IPR001789">
    <property type="entry name" value="Sig_transdc_resp-reg_receiver"/>
</dbReference>
<dbReference type="SUPFAM" id="SSF55785">
    <property type="entry name" value="PYP-like sensor domain (PAS domain)"/>
    <property type="match status" value="1"/>
</dbReference>
<protein>
    <recommendedName>
        <fullName evidence="2">histidine kinase</fullName>
        <ecNumber evidence="2">2.7.13.3</ecNumber>
    </recommendedName>
</protein>
<dbReference type="SMART" id="SM00387">
    <property type="entry name" value="HATPase_c"/>
    <property type="match status" value="1"/>
</dbReference>
<proteinExistence type="predicted"/>
<evidence type="ECO:0000259" key="8">
    <source>
        <dbReference type="PROSITE" id="PS50109"/>
    </source>
</evidence>
<dbReference type="CDD" id="cd17546">
    <property type="entry name" value="REC_hyHK_CKI1_RcsC-like"/>
    <property type="match status" value="1"/>
</dbReference>
<keyword evidence="4" id="KW-0808">Transferase</keyword>
<dbReference type="CDD" id="cd12912">
    <property type="entry name" value="PDC2_MCP_like"/>
    <property type="match status" value="1"/>
</dbReference>
<dbReference type="SUPFAM" id="SSF47384">
    <property type="entry name" value="Homodimeric domain of signal transducing histidine kinase"/>
    <property type="match status" value="1"/>
</dbReference>
<dbReference type="PROSITE" id="PS50110">
    <property type="entry name" value="RESPONSE_REGULATORY"/>
    <property type="match status" value="1"/>
</dbReference>
<dbReference type="InterPro" id="IPR036890">
    <property type="entry name" value="HATPase_C_sf"/>
</dbReference>
<dbReference type="Pfam" id="PF02518">
    <property type="entry name" value="HATPase_c"/>
    <property type="match status" value="1"/>
</dbReference>
<dbReference type="Pfam" id="PF00512">
    <property type="entry name" value="HisKA"/>
    <property type="match status" value="1"/>
</dbReference>
<feature type="domain" description="PAC" evidence="10">
    <location>
        <begin position="397"/>
        <end position="449"/>
    </location>
</feature>
<feature type="domain" description="Response regulatory" evidence="9">
    <location>
        <begin position="729"/>
        <end position="850"/>
    </location>
</feature>
<dbReference type="InterPro" id="IPR011006">
    <property type="entry name" value="CheY-like_superfamily"/>
</dbReference>
<dbReference type="Gene3D" id="1.10.287.130">
    <property type="match status" value="1"/>
</dbReference>
<dbReference type="KEGG" id="dfi:AXF13_11805"/>
<evidence type="ECO:0000259" key="10">
    <source>
        <dbReference type="PROSITE" id="PS50113"/>
    </source>
</evidence>
<dbReference type="GO" id="GO:0000155">
    <property type="term" value="F:phosphorelay sensor kinase activity"/>
    <property type="evidence" value="ECO:0007669"/>
    <property type="project" value="InterPro"/>
</dbReference>
<evidence type="ECO:0000256" key="7">
    <source>
        <dbReference type="SAM" id="Phobius"/>
    </source>
</evidence>
<reference evidence="12" key="1">
    <citation type="submission" date="2016-02" db="EMBL/GenBank/DDBJ databases">
        <authorList>
            <person name="Holder M.E."/>
            <person name="Ajami N.J."/>
            <person name="Petrosino J.F."/>
        </authorList>
    </citation>
    <scope>NUCLEOTIDE SEQUENCE [LARGE SCALE GENOMIC DNA]</scope>
    <source>
        <strain evidence="12">CCUG 45958</strain>
    </source>
</reference>
<dbReference type="Gene3D" id="3.40.50.2300">
    <property type="match status" value="1"/>
</dbReference>
<keyword evidence="5 11" id="KW-0418">Kinase</keyword>
<dbReference type="PANTHER" id="PTHR43047:SF72">
    <property type="entry name" value="OSMOSENSING HISTIDINE PROTEIN KINASE SLN1"/>
    <property type="match status" value="1"/>
</dbReference>
<keyword evidence="7" id="KW-0812">Transmembrane</keyword>
<name>A0A0X8JL26_9BACT</name>
<evidence type="ECO:0000256" key="6">
    <source>
        <dbReference type="PROSITE-ProRule" id="PRU00169"/>
    </source>
</evidence>
<dbReference type="SUPFAM" id="SSF55874">
    <property type="entry name" value="ATPase domain of HSP90 chaperone/DNA topoisomerase II/histidine kinase"/>
    <property type="match status" value="1"/>
</dbReference>
<dbReference type="InterPro" id="IPR003594">
    <property type="entry name" value="HATPase_dom"/>
</dbReference>
<dbReference type="InterPro" id="IPR004358">
    <property type="entry name" value="Sig_transdc_His_kin-like_C"/>
</dbReference>
<feature type="transmembrane region" description="Helical" evidence="7">
    <location>
        <begin position="12"/>
        <end position="33"/>
    </location>
</feature>
<dbReference type="InterPro" id="IPR000700">
    <property type="entry name" value="PAS-assoc_C"/>
</dbReference>
<dbReference type="RefSeq" id="WP_062253486.1">
    <property type="nucleotide sequence ID" value="NZ_CP014229.1"/>
</dbReference>
<evidence type="ECO:0000313" key="12">
    <source>
        <dbReference type="Proteomes" id="UP000069241"/>
    </source>
</evidence>
<keyword evidence="12" id="KW-1185">Reference proteome</keyword>
<dbReference type="PANTHER" id="PTHR43047">
    <property type="entry name" value="TWO-COMPONENT HISTIDINE PROTEIN KINASE"/>
    <property type="match status" value="1"/>
</dbReference>
<dbReference type="SMART" id="SM00388">
    <property type="entry name" value="HisKA"/>
    <property type="match status" value="1"/>
</dbReference>
<evidence type="ECO:0000313" key="11">
    <source>
        <dbReference type="EMBL" id="AMD90750.1"/>
    </source>
</evidence>
<dbReference type="InterPro" id="IPR003661">
    <property type="entry name" value="HisK_dim/P_dom"/>
</dbReference>
<dbReference type="CDD" id="cd00082">
    <property type="entry name" value="HisKA"/>
    <property type="match status" value="1"/>
</dbReference>
<evidence type="ECO:0000256" key="5">
    <source>
        <dbReference type="ARBA" id="ARBA00022777"/>
    </source>
</evidence>
<dbReference type="Gene3D" id="3.30.565.10">
    <property type="entry name" value="Histidine kinase-like ATPase, C-terminal domain"/>
    <property type="match status" value="1"/>
</dbReference>
<keyword evidence="7" id="KW-1133">Transmembrane helix</keyword>
<gene>
    <name evidence="11" type="ORF">AXF13_11805</name>
</gene>
<dbReference type="EC" id="2.7.13.3" evidence="2"/>
<dbReference type="InterPro" id="IPR036097">
    <property type="entry name" value="HisK_dim/P_sf"/>
</dbReference>
<dbReference type="SMART" id="SM00448">
    <property type="entry name" value="REC"/>
    <property type="match status" value="1"/>
</dbReference>
<dbReference type="GO" id="GO:0005886">
    <property type="term" value="C:plasma membrane"/>
    <property type="evidence" value="ECO:0007669"/>
    <property type="project" value="TreeGrafter"/>
</dbReference>
<dbReference type="Pfam" id="PF00072">
    <property type="entry name" value="Response_reg"/>
    <property type="match status" value="1"/>
</dbReference>
<dbReference type="AlphaFoldDB" id="A0A0X8JL26"/>
<feature type="modified residue" description="4-aspartylphosphate" evidence="6">
    <location>
        <position position="781"/>
    </location>
</feature>
<dbReference type="Proteomes" id="UP000069241">
    <property type="component" value="Chromosome"/>
</dbReference>
<feature type="transmembrane region" description="Helical" evidence="7">
    <location>
        <begin position="283"/>
        <end position="303"/>
    </location>
</feature>
<dbReference type="InterPro" id="IPR005467">
    <property type="entry name" value="His_kinase_dom"/>
</dbReference>
<dbReference type="InterPro" id="IPR035965">
    <property type="entry name" value="PAS-like_dom_sf"/>
</dbReference>
<keyword evidence="3 6" id="KW-0597">Phosphoprotein</keyword>
<dbReference type="Gene3D" id="3.30.450.20">
    <property type="entry name" value="PAS domain"/>
    <property type="match status" value="2"/>
</dbReference>
<evidence type="ECO:0000256" key="3">
    <source>
        <dbReference type="ARBA" id="ARBA00022553"/>
    </source>
</evidence>
<dbReference type="FunFam" id="3.30.565.10:FF:000006">
    <property type="entry name" value="Sensor histidine kinase WalK"/>
    <property type="match status" value="1"/>
</dbReference>
<organism evidence="11 12">
    <name type="scientific">Desulfovibrio fairfieldensis</name>
    <dbReference type="NCBI Taxonomy" id="44742"/>
    <lineage>
        <taxon>Bacteria</taxon>
        <taxon>Pseudomonadati</taxon>
        <taxon>Thermodesulfobacteriota</taxon>
        <taxon>Desulfovibrionia</taxon>
        <taxon>Desulfovibrionales</taxon>
        <taxon>Desulfovibrionaceae</taxon>
        <taxon>Desulfovibrio</taxon>
    </lineage>
</organism>
<dbReference type="PROSITE" id="PS50113">
    <property type="entry name" value="PAC"/>
    <property type="match status" value="1"/>
</dbReference>
<dbReference type="SUPFAM" id="SSF52172">
    <property type="entry name" value="CheY-like"/>
    <property type="match status" value="1"/>
</dbReference>